<accession>A0A143Z5M7</accession>
<name>A0A143Z5M7_9LACT</name>
<dbReference type="RefSeq" id="WP_068623503.1">
    <property type="nucleotide sequence ID" value="NZ_FJNB01000016.1"/>
</dbReference>
<organism evidence="6 8">
    <name type="scientific">Trichococcus ilyis</name>
    <dbReference type="NCBI Taxonomy" id="640938"/>
    <lineage>
        <taxon>Bacteria</taxon>
        <taxon>Bacillati</taxon>
        <taxon>Bacillota</taxon>
        <taxon>Bacilli</taxon>
        <taxon>Lactobacillales</taxon>
        <taxon>Carnobacteriaceae</taxon>
        <taxon>Trichococcus</taxon>
    </lineage>
</organism>
<dbReference type="SUPFAM" id="SSF53822">
    <property type="entry name" value="Periplasmic binding protein-like I"/>
    <property type="match status" value="1"/>
</dbReference>
<evidence type="ECO:0000259" key="5">
    <source>
        <dbReference type="Pfam" id="PF13407"/>
    </source>
</evidence>
<dbReference type="InterPro" id="IPR028082">
    <property type="entry name" value="Peripla_BP_I"/>
</dbReference>
<dbReference type="EMBL" id="FNYT01000040">
    <property type="protein sequence ID" value="SEJ92825.1"/>
    <property type="molecule type" value="Genomic_DNA"/>
</dbReference>
<dbReference type="EMBL" id="FJNB01000016">
    <property type="protein sequence ID" value="CZR04100.1"/>
    <property type="molecule type" value="Genomic_DNA"/>
</dbReference>
<dbReference type="PANTHER" id="PTHR46847">
    <property type="entry name" value="D-ALLOSE-BINDING PERIPLASMIC PROTEIN-RELATED"/>
    <property type="match status" value="1"/>
</dbReference>
<keyword evidence="9" id="KW-1185">Reference proteome</keyword>
<dbReference type="PANTHER" id="PTHR46847:SF1">
    <property type="entry name" value="D-ALLOSE-BINDING PERIPLASMIC PROTEIN-RELATED"/>
    <property type="match status" value="1"/>
</dbReference>
<evidence type="ECO:0000313" key="9">
    <source>
        <dbReference type="Proteomes" id="UP000199280"/>
    </source>
</evidence>
<dbReference type="STRING" id="640938.TR210_2069"/>
<evidence type="ECO:0000313" key="6">
    <source>
        <dbReference type="EMBL" id="CZR04100.1"/>
    </source>
</evidence>
<feature type="domain" description="Periplasmic binding protein" evidence="5">
    <location>
        <begin position="43"/>
        <end position="290"/>
    </location>
</feature>
<dbReference type="OrthoDB" id="9814427at2"/>
<dbReference type="Gene3D" id="3.40.50.2300">
    <property type="match status" value="2"/>
</dbReference>
<evidence type="ECO:0000313" key="7">
    <source>
        <dbReference type="EMBL" id="SEJ92825.1"/>
    </source>
</evidence>
<evidence type="ECO:0000313" key="8">
    <source>
        <dbReference type="Proteomes" id="UP000076878"/>
    </source>
</evidence>
<keyword evidence="3" id="KW-0732">Signal</keyword>
<dbReference type="Proteomes" id="UP000199280">
    <property type="component" value="Unassembled WGS sequence"/>
</dbReference>
<sequence>MPKVNKMMVMIVSVCVIAVSAIYYNYKFVRYDSDKIIFGATYMTMNNSFYKAITDEIEKQINDRGDILYTRDPALDAAKQNEQIDDLMELGIDVLIINPVDYSKVNDSLKRAKEKGIKIIVIDAQLDDDTIADTTVLSNNYDAGVQCAKDMMRNLASAKIVLLQHSAALSSVDRINGFLDTIKYNENYTVVAKEECLGQTEVAMPVLMDIIDKEIEFDVVMALNDPSALGALAAIKDKQIAHKVLVYGVDGSPDMKKLLIDSNEVQGTAAQSPSTMGAKAIEAAYAIVNEQAHEKSIVVPVALITKNNIGEYDISRWQ</sequence>
<reference evidence="7 9" key="2">
    <citation type="submission" date="2016-10" db="EMBL/GenBank/DDBJ databases">
        <authorList>
            <person name="Varghese N."/>
            <person name="Submissions S."/>
        </authorList>
    </citation>
    <scope>NUCLEOTIDE SEQUENCE [LARGE SCALE GENOMIC DNA]</scope>
    <source>
        <strain evidence="7 9">DSM 22150</strain>
    </source>
</reference>
<proteinExistence type="inferred from homology"/>
<feature type="transmembrane region" description="Helical" evidence="4">
    <location>
        <begin position="7"/>
        <end position="26"/>
    </location>
</feature>
<dbReference type="InterPro" id="IPR025997">
    <property type="entry name" value="SBP_2_dom"/>
</dbReference>
<dbReference type="GO" id="GO:0030246">
    <property type="term" value="F:carbohydrate binding"/>
    <property type="evidence" value="ECO:0007669"/>
    <property type="project" value="UniProtKB-ARBA"/>
</dbReference>
<dbReference type="Pfam" id="PF13407">
    <property type="entry name" value="Peripla_BP_4"/>
    <property type="match status" value="1"/>
</dbReference>
<evidence type="ECO:0000256" key="3">
    <source>
        <dbReference type="ARBA" id="ARBA00022729"/>
    </source>
</evidence>
<dbReference type="CDD" id="cd19971">
    <property type="entry name" value="PBP1_ABC_sugar_binding-like"/>
    <property type="match status" value="1"/>
</dbReference>
<dbReference type="GO" id="GO:0030313">
    <property type="term" value="C:cell envelope"/>
    <property type="evidence" value="ECO:0007669"/>
    <property type="project" value="UniProtKB-SubCell"/>
</dbReference>
<keyword evidence="4" id="KW-1133">Transmembrane helix</keyword>
<comment type="similarity">
    <text evidence="2">Belongs to the bacterial solute-binding protein 2 family.</text>
</comment>
<reference evidence="6 8" key="1">
    <citation type="submission" date="2016-02" db="EMBL/GenBank/DDBJ databases">
        <authorList>
            <person name="Wen L."/>
            <person name="He K."/>
            <person name="Yang H."/>
        </authorList>
    </citation>
    <scope>NUCLEOTIDE SEQUENCE [LARGE SCALE GENOMIC DNA]</scope>
    <source>
        <strain evidence="6">Trichococcus_R210</strain>
    </source>
</reference>
<dbReference type="Proteomes" id="UP000076878">
    <property type="component" value="Unassembled WGS sequence"/>
</dbReference>
<keyword evidence="4" id="KW-0472">Membrane</keyword>
<evidence type="ECO:0000256" key="2">
    <source>
        <dbReference type="ARBA" id="ARBA00007639"/>
    </source>
</evidence>
<evidence type="ECO:0000256" key="1">
    <source>
        <dbReference type="ARBA" id="ARBA00004196"/>
    </source>
</evidence>
<comment type="subcellular location">
    <subcellularLocation>
        <location evidence="1">Cell envelope</location>
    </subcellularLocation>
</comment>
<gene>
    <name evidence="7" type="ORF">SAMN05216375_14014</name>
    <name evidence="6" type="ORF">TR210_2069</name>
</gene>
<evidence type="ECO:0000256" key="4">
    <source>
        <dbReference type="SAM" id="Phobius"/>
    </source>
</evidence>
<dbReference type="AlphaFoldDB" id="A0A143Z5M7"/>
<keyword evidence="4" id="KW-0812">Transmembrane</keyword>
<protein>
    <submittedName>
        <fullName evidence="7">Ribose transport system substrate-binding protein</fullName>
    </submittedName>
</protein>